<dbReference type="PANTHER" id="PTHR31308">
    <property type="match status" value="1"/>
</dbReference>
<dbReference type="PANTHER" id="PTHR31308:SF3">
    <property type="entry name" value="ENDOGLYCOCERAMIDASE"/>
    <property type="match status" value="1"/>
</dbReference>
<name>A0A1M5GL89_STRHI</name>
<reference evidence="7 8" key="1">
    <citation type="submission" date="2016-11" db="EMBL/GenBank/DDBJ databases">
        <authorList>
            <person name="Jaros S."/>
            <person name="Januszkiewicz K."/>
            <person name="Wedrychowicz H."/>
        </authorList>
    </citation>
    <scope>NUCLEOTIDE SEQUENCE [LARGE SCALE GENOMIC DNA]</scope>
    <source>
        <strain evidence="7 8">DSM 44523</strain>
    </source>
</reference>
<accession>A0A1M5GL89</accession>
<evidence type="ECO:0000256" key="4">
    <source>
        <dbReference type="RuleBase" id="RU361153"/>
    </source>
</evidence>
<keyword evidence="2 4" id="KW-0378">Hydrolase</keyword>
<evidence type="ECO:0000256" key="2">
    <source>
        <dbReference type="ARBA" id="ARBA00022801"/>
    </source>
</evidence>
<evidence type="ECO:0000256" key="1">
    <source>
        <dbReference type="ARBA" id="ARBA00005641"/>
    </source>
</evidence>
<evidence type="ECO:0000259" key="5">
    <source>
        <dbReference type="Pfam" id="PF00150"/>
    </source>
</evidence>
<feature type="domain" description="Glycoside hydrolase family 5 C-terminal" evidence="6">
    <location>
        <begin position="399"/>
        <end position="473"/>
    </location>
</feature>
<dbReference type="PROSITE" id="PS00659">
    <property type="entry name" value="GLYCOSYL_HYDROL_F5"/>
    <property type="match status" value="1"/>
</dbReference>
<evidence type="ECO:0000313" key="8">
    <source>
        <dbReference type="Proteomes" id="UP000184501"/>
    </source>
</evidence>
<sequence length="486" mass="53290">MRTNAALVVAVVVGLLTPVLGVQRADAHAAEAPISAPRPPETPVRHLTDEHGRALVLHGMNNGHSAKESRDALPWTGEAEIAAEVRKLGSNAVRLLVFWARVEPSPGRYDESYLDAVAERVRWYGKHGVHVVLDMHQDTWGPAVAGSSPNNGAPRWASHFDGLPATAQTPWELTYLQPGVVRAFDHFWGTTGAHPELARHFVAMWEHVARRFAHEDAVLGYDLFNEPLGGTSVWPFFERDRLTPFYQQVIDAVRRADDRRWILVEPQALGVNWGLPSALGAVTDPRQGPPRIAYAPHLYPVLVTAGQPYTGLTRVITRDVVERWRRANTEVARRLGTPLLLAEFGLNATVDGALDYVDDVTAMADRTGSGWLYWSNDPGGWGPHAPGGGWAPLAERLARPYPRAIAGEPVRWDDDGSALAVVLRPRPDVRGPTELFLPRSRFPTVPVITCGVGCSVAWDAERQVAAVTLGRTEDIADPVTITARAR</sequence>
<dbReference type="InterPro" id="IPR018087">
    <property type="entry name" value="Glyco_hydro_5_CS"/>
</dbReference>
<dbReference type="GO" id="GO:0000272">
    <property type="term" value="P:polysaccharide catabolic process"/>
    <property type="evidence" value="ECO:0007669"/>
    <property type="project" value="InterPro"/>
</dbReference>
<proteinExistence type="inferred from homology"/>
<dbReference type="Proteomes" id="UP000184501">
    <property type="component" value="Unassembled WGS sequence"/>
</dbReference>
<dbReference type="Gene3D" id="2.60.40.1180">
    <property type="entry name" value="Golgi alpha-mannosidase II"/>
    <property type="match status" value="1"/>
</dbReference>
<dbReference type="AlphaFoldDB" id="A0A1M5GL89"/>
<comment type="similarity">
    <text evidence="1 4">Belongs to the glycosyl hydrolase 5 (cellulase A) family.</text>
</comment>
<dbReference type="InterPro" id="IPR052066">
    <property type="entry name" value="Glycosphingolipid_Hydrolases"/>
</dbReference>
<dbReference type="Gene3D" id="3.20.20.80">
    <property type="entry name" value="Glycosidases"/>
    <property type="match status" value="1"/>
</dbReference>
<dbReference type="RefSeq" id="WP_073485309.1">
    <property type="nucleotide sequence ID" value="NZ_FQVN01000006.1"/>
</dbReference>
<dbReference type="GO" id="GO:1901136">
    <property type="term" value="P:carbohydrate derivative catabolic process"/>
    <property type="evidence" value="ECO:0007669"/>
    <property type="project" value="UniProtKB-ARBA"/>
</dbReference>
<dbReference type="InterPro" id="IPR017853">
    <property type="entry name" value="GH"/>
</dbReference>
<dbReference type="InterPro" id="IPR013780">
    <property type="entry name" value="Glyco_hydro_b"/>
</dbReference>
<dbReference type="STRING" id="2017.SAMN05444320_106165"/>
<feature type="domain" description="Glycoside hydrolase family 5" evidence="5">
    <location>
        <begin position="55"/>
        <end position="378"/>
    </location>
</feature>
<dbReference type="InterPro" id="IPR041036">
    <property type="entry name" value="GH5_C"/>
</dbReference>
<evidence type="ECO:0000313" key="7">
    <source>
        <dbReference type="EMBL" id="SHG04458.1"/>
    </source>
</evidence>
<keyword evidence="8" id="KW-1185">Reference proteome</keyword>
<dbReference type="Pfam" id="PF18564">
    <property type="entry name" value="Glyco_hydro_5_C"/>
    <property type="match status" value="1"/>
</dbReference>
<dbReference type="Pfam" id="PF00150">
    <property type="entry name" value="Cellulase"/>
    <property type="match status" value="1"/>
</dbReference>
<gene>
    <name evidence="7" type="ORF">SAMN05444320_106165</name>
</gene>
<dbReference type="InterPro" id="IPR001547">
    <property type="entry name" value="Glyco_hydro_5"/>
</dbReference>
<evidence type="ECO:0000256" key="3">
    <source>
        <dbReference type="ARBA" id="ARBA00023295"/>
    </source>
</evidence>
<dbReference type="GO" id="GO:0004553">
    <property type="term" value="F:hydrolase activity, hydrolyzing O-glycosyl compounds"/>
    <property type="evidence" value="ECO:0007669"/>
    <property type="project" value="InterPro"/>
</dbReference>
<dbReference type="EMBL" id="FQVN01000006">
    <property type="protein sequence ID" value="SHG04458.1"/>
    <property type="molecule type" value="Genomic_DNA"/>
</dbReference>
<dbReference type="SUPFAM" id="SSF51445">
    <property type="entry name" value="(Trans)glycosidases"/>
    <property type="match status" value="1"/>
</dbReference>
<protein>
    <submittedName>
        <fullName evidence="7">Endoglycosylceramidase</fullName>
    </submittedName>
</protein>
<keyword evidence="3 4" id="KW-0326">Glycosidase</keyword>
<organism evidence="7 8">
    <name type="scientific">Streptoalloteichus hindustanus</name>
    <dbReference type="NCBI Taxonomy" id="2017"/>
    <lineage>
        <taxon>Bacteria</taxon>
        <taxon>Bacillati</taxon>
        <taxon>Actinomycetota</taxon>
        <taxon>Actinomycetes</taxon>
        <taxon>Pseudonocardiales</taxon>
        <taxon>Pseudonocardiaceae</taxon>
        <taxon>Streptoalloteichus</taxon>
    </lineage>
</organism>
<evidence type="ECO:0000259" key="6">
    <source>
        <dbReference type="Pfam" id="PF18564"/>
    </source>
</evidence>
<dbReference type="GO" id="GO:0016042">
    <property type="term" value="P:lipid catabolic process"/>
    <property type="evidence" value="ECO:0007669"/>
    <property type="project" value="UniProtKB-ARBA"/>
</dbReference>